<sequence>MAADIPNSPKRFFRLWAAIVVLMLAVMSFALASPPPASADCLTSQDHFYIALLAQRNIGPKPGYTECDLALHGRQTASVVRQAANPRAAAAYLALDIYYNTDLTADQAAWQVAAAVSAYAPEMIPIIRRTPVEEPSVA</sequence>
<feature type="signal peptide" evidence="1">
    <location>
        <begin position="1"/>
        <end position="32"/>
    </location>
</feature>
<protein>
    <submittedName>
        <fullName evidence="2">Uncharacterized protein</fullName>
    </submittedName>
</protein>
<gene>
    <name evidence="2" type="ORF">BST27_24810</name>
</gene>
<reference evidence="2 3" key="1">
    <citation type="submission" date="2017-02" db="EMBL/GenBank/DDBJ databases">
        <title>The new phylogeny of genus Mycobacterium.</title>
        <authorList>
            <person name="Tortoli E."/>
            <person name="Trovato A."/>
            <person name="Cirillo D.M."/>
        </authorList>
    </citation>
    <scope>NUCLEOTIDE SEQUENCE [LARGE SCALE GENOMIC DNA]</scope>
    <source>
        <strain evidence="2 3">DSM 44049</strain>
    </source>
</reference>
<proteinExistence type="predicted"/>
<keyword evidence="1" id="KW-0732">Signal</keyword>
<keyword evidence="3" id="KW-1185">Reference proteome</keyword>
<comment type="caution">
    <text evidence="2">The sequence shown here is derived from an EMBL/GenBank/DDBJ whole genome shotgun (WGS) entry which is preliminary data.</text>
</comment>
<dbReference type="AlphaFoldDB" id="A0A1E3S5P2"/>
<evidence type="ECO:0000313" key="3">
    <source>
        <dbReference type="Proteomes" id="UP000192739"/>
    </source>
</evidence>
<name>A0A1E3S5P2_MYCIE</name>
<feature type="chain" id="PRO_5043144223" evidence="1">
    <location>
        <begin position="33"/>
        <end position="138"/>
    </location>
</feature>
<evidence type="ECO:0000313" key="2">
    <source>
        <dbReference type="EMBL" id="ORA96635.1"/>
    </source>
</evidence>
<dbReference type="RefSeq" id="WP_069422112.1">
    <property type="nucleotide sequence ID" value="NZ_CBCRZH010000079.1"/>
</dbReference>
<evidence type="ECO:0000256" key="1">
    <source>
        <dbReference type="SAM" id="SignalP"/>
    </source>
</evidence>
<dbReference type="EMBL" id="MVHT01000091">
    <property type="protein sequence ID" value="ORA96635.1"/>
    <property type="molecule type" value="Genomic_DNA"/>
</dbReference>
<organism evidence="2 3">
    <name type="scientific">Mycobacterium intermedium</name>
    <dbReference type="NCBI Taxonomy" id="28445"/>
    <lineage>
        <taxon>Bacteria</taxon>
        <taxon>Bacillati</taxon>
        <taxon>Actinomycetota</taxon>
        <taxon>Actinomycetes</taxon>
        <taxon>Mycobacteriales</taxon>
        <taxon>Mycobacteriaceae</taxon>
        <taxon>Mycobacterium</taxon>
        <taxon>Mycobacterium simiae complex</taxon>
    </lineage>
</organism>
<dbReference type="Proteomes" id="UP000192739">
    <property type="component" value="Unassembled WGS sequence"/>
</dbReference>
<accession>A0A1E3S5P2</accession>